<evidence type="ECO:0000313" key="2">
    <source>
        <dbReference type="EMBL" id="AYV80217.1"/>
    </source>
</evidence>
<accession>A0A3G4ZZ70</accession>
<reference evidence="2" key="1">
    <citation type="submission" date="2018-10" db="EMBL/GenBank/DDBJ databases">
        <title>Hidden diversity of soil giant viruses.</title>
        <authorList>
            <person name="Schulz F."/>
            <person name="Alteio L."/>
            <person name="Goudeau D."/>
            <person name="Ryan E.M."/>
            <person name="Malmstrom R.R."/>
            <person name="Blanchard J."/>
            <person name="Woyke T."/>
        </authorList>
    </citation>
    <scope>NUCLEOTIDE SEQUENCE</scope>
    <source>
        <strain evidence="2">GAV1</strain>
    </source>
</reference>
<feature type="compositionally biased region" description="Basic and acidic residues" evidence="1">
    <location>
        <begin position="290"/>
        <end position="313"/>
    </location>
</feature>
<protein>
    <submittedName>
        <fullName evidence="2">Uncharacterized protein</fullName>
    </submittedName>
</protein>
<feature type="compositionally biased region" description="Low complexity" evidence="1">
    <location>
        <begin position="331"/>
        <end position="343"/>
    </location>
</feature>
<dbReference type="EMBL" id="MK072215">
    <property type="protein sequence ID" value="AYV80217.1"/>
    <property type="molecule type" value="Genomic_DNA"/>
</dbReference>
<proteinExistence type="predicted"/>
<feature type="compositionally biased region" description="Acidic residues" evidence="1">
    <location>
        <begin position="254"/>
        <end position="289"/>
    </location>
</feature>
<gene>
    <name evidence="2" type="ORF">Gaeavirus17_3</name>
</gene>
<evidence type="ECO:0000256" key="1">
    <source>
        <dbReference type="SAM" id="MobiDB-lite"/>
    </source>
</evidence>
<name>A0A3G4ZZ70_9VIRU</name>
<organism evidence="2">
    <name type="scientific">Gaeavirus sp</name>
    <dbReference type="NCBI Taxonomy" id="2487767"/>
    <lineage>
        <taxon>Viruses</taxon>
        <taxon>Varidnaviria</taxon>
        <taxon>Bamfordvirae</taxon>
        <taxon>Nucleocytoviricota</taxon>
        <taxon>Megaviricetes</taxon>
        <taxon>Imitervirales</taxon>
        <taxon>Mimiviridae</taxon>
        <taxon>Klosneuvirinae</taxon>
    </lineage>
</organism>
<sequence>MNHDEYKNYIERLCTLSNNYYIYDEDYIKQKYNINSYEKFRKHFKKNHNDKLIFNSEKSEKLFIKFMNIDSEYVSLKHGNTQAQVILDFFIMRNTCYLNACEEQYDLNKEFVVNNTNIIYHIEKCKCKIKVRSVVNLSIETLIYILLESTKPSYNNNYESTNSDTGTGPIIKLHNTESNKKIVNYVNAISHAKKSLGLKNNYSKYQLTDTEPNNVTHDQQNEIIIKVPELQLPTDYQVTELSSPIATHSKSEAFDSDEINLSDDDVVDDVVDDDNEDDDVDDDNEDDDGGDHKPNIFEKSTKTNLDELSKSSDKLASYNEIMENSPKPKPKSNSNSNSNSNSKLKSNKLINELLESLNHINDNFNYITSDEILQDKYKKLEIITMMVQLKYKINNNIKQIELSKDIEQILKYKIMDEYDIIYNYVVKSNKIGNTGEMKEYSKAKKTLEHIIECVKKI</sequence>
<feature type="region of interest" description="Disordered" evidence="1">
    <location>
        <begin position="249"/>
        <end position="343"/>
    </location>
</feature>